<evidence type="ECO:0000259" key="2">
    <source>
        <dbReference type="Pfam" id="PF18962"/>
    </source>
</evidence>
<organism evidence="3 4">
    <name type="scientific">Cryomorpha ignava</name>
    <dbReference type="NCBI Taxonomy" id="101383"/>
    <lineage>
        <taxon>Bacteria</taxon>
        <taxon>Pseudomonadati</taxon>
        <taxon>Bacteroidota</taxon>
        <taxon>Flavobacteriia</taxon>
        <taxon>Flavobacteriales</taxon>
        <taxon>Cryomorphaceae</taxon>
        <taxon>Cryomorpha</taxon>
    </lineage>
</organism>
<dbReference type="NCBIfam" id="TIGR04183">
    <property type="entry name" value="Por_Secre_tail"/>
    <property type="match status" value="1"/>
</dbReference>
<reference evidence="3 4" key="1">
    <citation type="submission" date="2020-02" db="EMBL/GenBank/DDBJ databases">
        <title>Out from the shadows clarifying the taxonomy of the family Cryomorphaceae and related taxa by utilizing the GTDB taxonomic framework.</title>
        <authorList>
            <person name="Bowman J.P."/>
        </authorList>
    </citation>
    <scope>NUCLEOTIDE SEQUENCE [LARGE SCALE GENOMIC DNA]</scope>
    <source>
        <strain evidence="3 4">QSSC 1-22</strain>
    </source>
</reference>
<dbReference type="EMBL" id="JAAGVY010000010">
    <property type="protein sequence ID" value="NEN23313.1"/>
    <property type="molecule type" value="Genomic_DNA"/>
</dbReference>
<protein>
    <submittedName>
        <fullName evidence="3">T9SS type A sorting domain-containing protein</fullName>
    </submittedName>
</protein>
<evidence type="ECO:0000313" key="4">
    <source>
        <dbReference type="Proteomes" id="UP000486602"/>
    </source>
</evidence>
<dbReference type="Pfam" id="PF18962">
    <property type="entry name" value="Por_Secre_tail"/>
    <property type="match status" value="1"/>
</dbReference>
<dbReference type="Gene3D" id="2.60.40.3080">
    <property type="match status" value="1"/>
</dbReference>
<dbReference type="InterPro" id="IPR026444">
    <property type="entry name" value="Secre_tail"/>
</dbReference>
<feature type="domain" description="Secretion system C-terminal sorting" evidence="2">
    <location>
        <begin position="199"/>
        <end position="264"/>
    </location>
</feature>
<accession>A0A7K3WNS9</accession>
<keyword evidence="1" id="KW-0732">Signal</keyword>
<evidence type="ECO:0000256" key="1">
    <source>
        <dbReference type="ARBA" id="ARBA00022729"/>
    </source>
</evidence>
<sequence length="273" mass="30810">MKLIGLSLLLGLISSGLKGQSVSTIGEIYDYEINDVFEIKETGSNGFSGFLEYSSILISGKYYSANSDTVFYIRSVNTYYSGTNNPEGSYNFFVDTISYTNLSSLLGNMDSVYYSADYNGRKVNLSTPPIFDSWVIETSYIEGCGGPYDDTNWYGDDEGFITSHWLGLTYFKKGLDEWGTIYYFPTSIEKLNSKLNFRVYPNPTSNILLLDLTDQNFSSCYGTIYSSTGKRIEELMFSKTEKKQLDISTLNKGLYIIRLNIDGDFYSATFVKN</sequence>
<dbReference type="AlphaFoldDB" id="A0A7K3WNS9"/>
<comment type="caution">
    <text evidence="3">The sequence shown here is derived from an EMBL/GenBank/DDBJ whole genome shotgun (WGS) entry which is preliminary data.</text>
</comment>
<dbReference type="Proteomes" id="UP000486602">
    <property type="component" value="Unassembled WGS sequence"/>
</dbReference>
<keyword evidence="4" id="KW-1185">Reference proteome</keyword>
<dbReference type="RefSeq" id="WP_163284424.1">
    <property type="nucleotide sequence ID" value="NZ_JAAGVY010000010.1"/>
</dbReference>
<name>A0A7K3WNS9_9FLAO</name>
<evidence type="ECO:0000313" key="3">
    <source>
        <dbReference type="EMBL" id="NEN23313.1"/>
    </source>
</evidence>
<proteinExistence type="predicted"/>
<gene>
    <name evidence="3" type="ORF">G3O08_07355</name>
</gene>